<evidence type="ECO:0000313" key="2">
    <source>
        <dbReference type="Proteomes" id="UP000054272"/>
    </source>
</evidence>
<dbReference type="EMBL" id="KN848764">
    <property type="protein sequence ID" value="KIR77083.1"/>
    <property type="molecule type" value="Genomic_DNA"/>
</dbReference>
<reference evidence="1 2" key="1">
    <citation type="submission" date="2015-01" db="EMBL/GenBank/DDBJ databases">
        <title>The Genome Sequence of Cryptococcus gattii EJB2.</title>
        <authorList>
            <consortium name="The Broad Institute Genomics Platform"/>
            <person name="Cuomo C."/>
            <person name="Litvintseva A."/>
            <person name="Chen Y."/>
            <person name="Heitman J."/>
            <person name="Sun S."/>
            <person name="Springer D."/>
            <person name="Dromer F."/>
            <person name="Young S."/>
            <person name="Zeng Q."/>
            <person name="Gargeya S."/>
            <person name="Abouelleil A."/>
            <person name="Alvarado L."/>
            <person name="Chapman S.B."/>
            <person name="Gainer-Dewar J."/>
            <person name="Goldberg J."/>
            <person name="Griggs A."/>
            <person name="Gujja S."/>
            <person name="Hansen M."/>
            <person name="Howarth C."/>
            <person name="Imamovic A."/>
            <person name="Larimer J."/>
            <person name="Murphy C."/>
            <person name="Naylor J."/>
            <person name="Pearson M."/>
            <person name="Priest M."/>
            <person name="Roberts A."/>
            <person name="Saif S."/>
            <person name="Shea T."/>
            <person name="Sykes S."/>
            <person name="Wortman J."/>
            <person name="Nusbaum C."/>
            <person name="Birren B."/>
        </authorList>
    </citation>
    <scope>NUCLEOTIDE SEQUENCE [LARGE SCALE GENOMIC DNA]</scope>
    <source>
        <strain evidence="1 2">EJB2</strain>
    </source>
</reference>
<proteinExistence type="predicted"/>
<sequence>MMLLYHQTLPFPQSVAKFIGYTGGMLLPTQSEFPPSLLVNYLQLLIHSPWKALPIR</sequence>
<keyword evidence="2" id="KW-1185">Reference proteome</keyword>
<protein>
    <submittedName>
        <fullName evidence="1">Uncharacterized protein</fullName>
    </submittedName>
</protein>
<evidence type="ECO:0000313" key="1">
    <source>
        <dbReference type="EMBL" id="KIR77083.1"/>
    </source>
</evidence>
<dbReference type="Proteomes" id="UP000054272">
    <property type="component" value="Unassembled WGS sequence"/>
</dbReference>
<gene>
    <name evidence="1" type="ORF">I306_05929</name>
</gene>
<accession>A0ABR5BN48</accession>
<organism evidence="1 2">
    <name type="scientific">Cryptococcus gattii EJB2</name>
    <dbReference type="NCBI Taxonomy" id="1296103"/>
    <lineage>
        <taxon>Eukaryota</taxon>
        <taxon>Fungi</taxon>
        <taxon>Dikarya</taxon>
        <taxon>Basidiomycota</taxon>
        <taxon>Agaricomycotina</taxon>
        <taxon>Tremellomycetes</taxon>
        <taxon>Tremellales</taxon>
        <taxon>Cryptococcaceae</taxon>
        <taxon>Cryptococcus</taxon>
        <taxon>Cryptococcus gattii species complex</taxon>
    </lineage>
</organism>
<name>A0ABR5BN48_9TREE</name>